<dbReference type="Gene3D" id="3.40.50.410">
    <property type="entry name" value="von Willebrand factor, type A domain"/>
    <property type="match status" value="1"/>
</dbReference>
<organism evidence="3 4">
    <name type="scientific">Acidithiobacillus ferriphilus</name>
    <dbReference type="NCBI Taxonomy" id="1689834"/>
    <lineage>
        <taxon>Bacteria</taxon>
        <taxon>Pseudomonadati</taxon>
        <taxon>Pseudomonadota</taxon>
        <taxon>Acidithiobacillia</taxon>
        <taxon>Acidithiobacillales</taxon>
        <taxon>Acidithiobacillaceae</taxon>
        <taxon>Acidithiobacillus</taxon>
    </lineage>
</organism>
<evidence type="ECO:0000259" key="2">
    <source>
        <dbReference type="PROSITE" id="PS50234"/>
    </source>
</evidence>
<keyword evidence="4" id="KW-1185">Reference proteome</keyword>
<feature type="domain" description="VWFA" evidence="2">
    <location>
        <begin position="165"/>
        <end position="301"/>
    </location>
</feature>
<evidence type="ECO:0000313" key="3">
    <source>
        <dbReference type="EMBL" id="MEB8513446.1"/>
    </source>
</evidence>
<reference evidence="3 4" key="1">
    <citation type="submission" date="2022-11" db="EMBL/GenBank/DDBJ databases">
        <title>Comparative genomics analysis of Acidithiobacillus ferriphilus.</title>
        <authorList>
            <person name="Ma L."/>
        </authorList>
    </citation>
    <scope>NUCLEOTIDE SEQUENCE [LARGE SCALE GENOMIC DNA]</scope>
    <source>
        <strain evidence="3 4">DY15</strain>
    </source>
</reference>
<dbReference type="PROSITE" id="PS50234">
    <property type="entry name" value="VWFA"/>
    <property type="match status" value="1"/>
</dbReference>
<dbReference type="RefSeq" id="WP_325801412.1">
    <property type="nucleotide sequence ID" value="NZ_JAQGFR010000122.1"/>
</dbReference>
<feature type="compositionally biased region" description="Acidic residues" evidence="1">
    <location>
        <begin position="14"/>
        <end position="23"/>
    </location>
</feature>
<gene>
    <name evidence="3" type="ORF">OW717_05265</name>
</gene>
<evidence type="ECO:0000256" key="1">
    <source>
        <dbReference type="SAM" id="MobiDB-lite"/>
    </source>
</evidence>
<dbReference type="InterPro" id="IPR002035">
    <property type="entry name" value="VWF_A"/>
</dbReference>
<dbReference type="Pfam" id="PF00092">
    <property type="entry name" value="VWA"/>
    <property type="match status" value="1"/>
</dbReference>
<proteinExistence type="predicted"/>
<feature type="non-terminal residue" evidence="3">
    <location>
        <position position="1"/>
    </location>
</feature>
<dbReference type="InterPro" id="IPR036465">
    <property type="entry name" value="vWFA_dom_sf"/>
</dbReference>
<feature type="region of interest" description="Disordered" evidence="1">
    <location>
        <begin position="1"/>
        <end position="64"/>
    </location>
</feature>
<sequence>GDDAESGQPTGDGQEGEASDEQQDQNQPSGGESQGEERDGDVAGSSQPIEYGQEGGANNTPAPEFDFGASLSSILWGGSSAGEEAIDEWSQLPVIIKIAESSNIRVVPNKSLSRLAENLTEAFTRKGGKVKKGKGHSLITSRLPIARSGLNVFGAKSYLAESSAHFVLVVDVSGSMHGQVQEAMTTALTLAKAMEDAGDVRVDVIAYQTECVWNADTSTITEKNVIITHIEDKKRLPTCAAAGTTPTAEAIIHSVSMLNGSPYYRKGICVITDGVPNLPHMDLCDRVEKQGIEIYGIGIGDGGAEAVKSNFRKQIFTTMDNLGDGVCKAISA</sequence>
<dbReference type="Proteomes" id="UP001308776">
    <property type="component" value="Unassembled WGS sequence"/>
</dbReference>
<evidence type="ECO:0000313" key="4">
    <source>
        <dbReference type="Proteomes" id="UP001308776"/>
    </source>
</evidence>
<accession>A0ABU6FPC4</accession>
<dbReference type="EMBL" id="JAQGFR010000122">
    <property type="protein sequence ID" value="MEB8513446.1"/>
    <property type="molecule type" value="Genomic_DNA"/>
</dbReference>
<dbReference type="SUPFAM" id="SSF53300">
    <property type="entry name" value="vWA-like"/>
    <property type="match status" value="1"/>
</dbReference>
<comment type="caution">
    <text evidence="3">The sequence shown here is derived from an EMBL/GenBank/DDBJ whole genome shotgun (WGS) entry which is preliminary data.</text>
</comment>
<name>A0ABU6FPC4_9PROT</name>
<dbReference type="CDD" id="cd00198">
    <property type="entry name" value="vWFA"/>
    <property type="match status" value="1"/>
</dbReference>
<dbReference type="SMART" id="SM00327">
    <property type="entry name" value="VWA"/>
    <property type="match status" value="1"/>
</dbReference>
<protein>
    <submittedName>
        <fullName evidence="3">VWA domain-containing protein</fullName>
    </submittedName>
</protein>